<evidence type="ECO:0000256" key="2">
    <source>
        <dbReference type="ARBA" id="ARBA00022664"/>
    </source>
</evidence>
<dbReference type="InterPro" id="IPR011709">
    <property type="entry name" value="DEAD-box_helicase_OB_fold"/>
</dbReference>
<evidence type="ECO:0000259" key="10">
    <source>
        <dbReference type="PROSITE" id="PS51192"/>
    </source>
</evidence>
<dbReference type="GO" id="GO:0005681">
    <property type="term" value="C:spliceosomal complex"/>
    <property type="evidence" value="ECO:0007669"/>
    <property type="project" value="TreeGrafter"/>
</dbReference>
<keyword evidence="4 11" id="KW-0378">Hydrolase</keyword>
<dbReference type="InterPro" id="IPR014001">
    <property type="entry name" value="Helicase_ATP-bd"/>
</dbReference>
<comment type="catalytic activity">
    <reaction evidence="8">
        <text>ATP + H2O = ADP + phosphate + H(+)</text>
        <dbReference type="Rhea" id="RHEA:13065"/>
        <dbReference type="ChEBI" id="CHEBI:15377"/>
        <dbReference type="ChEBI" id="CHEBI:15378"/>
        <dbReference type="ChEBI" id="CHEBI:30616"/>
        <dbReference type="ChEBI" id="CHEBI:43474"/>
        <dbReference type="ChEBI" id="CHEBI:456216"/>
        <dbReference type="EC" id="3.6.4.13"/>
    </reaction>
</comment>
<evidence type="ECO:0000256" key="3">
    <source>
        <dbReference type="ARBA" id="ARBA00022741"/>
    </source>
</evidence>
<dbReference type="InterPro" id="IPR048333">
    <property type="entry name" value="HA2_WH"/>
</dbReference>
<dbReference type="Gene3D" id="3.40.50.300">
    <property type="entry name" value="P-loop containing nucleotide triphosphate hydrolases"/>
    <property type="match status" value="2"/>
</dbReference>
<dbReference type="EC" id="3.6.4.13" evidence="1"/>
<dbReference type="Gene3D" id="1.20.120.1080">
    <property type="match status" value="1"/>
</dbReference>
<protein>
    <recommendedName>
        <fullName evidence="1">RNA helicase</fullName>
        <ecNumber evidence="1">3.6.4.13</ecNumber>
    </recommendedName>
</protein>
<dbReference type="PANTHER" id="PTHR18934">
    <property type="entry name" value="ATP-DEPENDENT RNA HELICASE"/>
    <property type="match status" value="1"/>
</dbReference>
<dbReference type="GO" id="GO:0006397">
    <property type="term" value="P:mRNA processing"/>
    <property type="evidence" value="ECO:0007669"/>
    <property type="project" value="UniProtKB-KW"/>
</dbReference>
<evidence type="ECO:0000256" key="8">
    <source>
        <dbReference type="ARBA" id="ARBA00047984"/>
    </source>
</evidence>
<dbReference type="STRING" id="1314782.A0A165P9A4"/>
<dbReference type="Proteomes" id="UP000076761">
    <property type="component" value="Unassembled WGS sequence"/>
</dbReference>
<feature type="region of interest" description="Disordered" evidence="9">
    <location>
        <begin position="1"/>
        <end position="35"/>
    </location>
</feature>
<evidence type="ECO:0000313" key="11">
    <source>
        <dbReference type="EMBL" id="KZT20703.1"/>
    </source>
</evidence>
<dbReference type="Pfam" id="PF07717">
    <property type="entry name" value="OB_NTP_bind"/>
    <property type="match status" value="1"/>
</dbReference>
<dbReference type="SMART" id="SM00487">
    <property type="entry name" value="DEXDc"/>
    <property type="match status" value="1"/>
</dbReference>
<evidence type="ECO:0000256" key="1">
    <source>
        <dbReference type="ARBA" id="ARBA00012552"/>
    </source>
</evidence>
<keyword evidence="5" id="KW-0347">Helicase</keyword>
<keyword evidence="2" id="KW-0507">mRNA processing</keyword>
<dbReference type="GO" id="GO:0005524">
    <property type="term" value="F:ATP binding"/>
    <property type="evidence" value="ECO:0007669"/>
    <property type="project" value="UniProtKB-KW"/>
</dbReference>
<feature type="compositionally biased region" description="Basic residues" evidence="9">
    <location>
        <begin position="1"/>
        <end position="12"/>
    </location>
</feature>
<reference evidence="11 12" key="1">
    <citation type="journal article" date="2016" name="Mol. Biol. Evol.">
        <title>Comparative Genomics of Early-Diverging Mushroom-Forming Fungi Provides Insights into the Origins of Lignocellulose Decay Capabilities.</title>
        <authorList>
            <person name="Nagy L.G."/>
            <person name="Riley R."/>
            <person name="Tritt A."/>
            <person name="Adam C."/>
            <person name="Daum C."/>
            <person name="Floudas D."/>
            <person name="Sun H."/>
            <person name="Yadav J.S."/>
            <person name="Pangilinan J."/>
            <person name="Larsson K.H."/>
            <person name="Matsuura K."/>
            <person name="Barry K."/>
            <person name="Labutti K."/>
            <person name="Kuo R."/>
            <person name="Ohm R.A."/>
            <person name="Bhattacharya S.S."/>
            <person name="Shirouzu T."/>
            <person name="Yoshinaga Y."/>
            <person name="Martin F.M."/>
            <person name="Grigoriev I.V."/>
            <person name="Hibbett D.S."/>
        </authorList>
    </citation>
    <scope>NUCLEOTIDE SEQUENCE [LARGE SCALE GENOMIC DNA]</scope>
    <source>
        <strain evidence="11 12">HHB14362 ss-1</strain>
    </source>
</reference>
<gene>
    <name evidence="11" type="ORF">NEOLEDRAFT_1158537</name>
</gene>
<dbReference type="GO" id="GO:0003724">
    <property type="term" value="F:RNA helicase activity"/>
    <property type="evidence" value="ECO:0007669"/>
    <property type="project" value="UniProtKB-EC"/>
</dbReference>
<name>A0A165P9A4_9AGAM</name>
<dbReference type="InterPro" id="IPR027417">
    <property type="entry name" value="P-loop_NTPase"/>
</dbReference>
<dbReference type="PANTHER" id="PTHR18934:SF109">
    <property type="entry name" value="ATP-DEPENDENT RNA HELICASE DHX15 HOMOLOG"/>
    <property type="match status" value="1"/>
</dbReference>
<dbReference type="PROSITE" id="PS51192">
    <property type="entry name" value="HELICASE_ATP_BIND_1"/>
    <property type="match status" value="1"/>
</dbReference>
<dbReference type="Pfam" id="PF04408">
    <property type="entry name" value="WHD_HA2"/>
    <property type="match status" value="1"/>
</dbReference>
<dbReference type="InParanoid" id="A0A165P9A4"/>
<keyword evidence="12" id="KW-1185">Reference proteome</keyword>
<feature type="domain" description="Helicase ATP-binding" evidence="10">
    <location>
        <begin position="85"/>
        <end position="250"/>
    </location>
</feature>
<evidence type="ECO:0000256" key="4">
    <source>
        <dbReference type="ARBA" id="ARBA00022801"/>
    </source>
</evidence>
<dbReference type="InterPro" id="IPR007502">
    <property type="entry name" value="Helicase-assoc_dom"/>
</dbReference>
<evidence type="ECO:0000256" key="6">
    <source>
        <dbReference type="ARBA" id="ARBA00022840"/>
    </source>
</evidence>
<dbReference type="GO" id="GO:0003723">
    <property type="term" value="F:RNA binding"/>
    <property type="evidence" value="ECO:0007669"/>
    <property type="project" value="TreeGrafter"/>
</dbReference>
<evidence type="ECO:0000256" key="7">
    <source>
        <dbReference type="ARBA" id="ARBA00023187"/>
    </source>
</evidence>
<keyword evidence="6" id="KW-0067">ATP-binding</keyword>
<dbReference type="GO" id="GO:0016787">
    <property type="term" value="F:hydrolase activity"/>
    <property type="evidence" value="ECO:0007669"/>
    <property type="project" value="UniProtKB-KW"/>
</dbReference>
<dbReference type="EMBL" id="KV425616">
    <property type="protein sequence ID" value="KZT20703.1"/>
    <property type="molecule type" value="Genomic_DNA"/>
</dbReference>
<keyword evidence="3" id="KW-0547">Nucleotide-binding</keyword>
<proteinExistence type="predicted"/>
<organism evidence="11 12">
    <name type="scientific">Neolentinus lepideus HHB14362 ss-1</name>
    <dbReference type="NCBI Taxonomy" id="1314782"/>
    <lineage>
        <taxon>Eukaryota</taxon>
        <taxon>Fungi</taxon>
        <taxon>Dikarya</taxon>
        <taxon>Basidiomycota</taxon>
        <taxon>Agaricomycotina</taxon>
        <taxon>Agaricomycetes</taxon>
        <taxon>Gloeophyllales</taxon>
        <taxon>Gloeophyllaceae</taxon>
        <taxon>Neolentinus</taxon>
    </lineage>
</organism>
<evidence type="ECO:0000256" key="9">
    <source>
        <dbReference type="SAM" id="MobiDB-lite"/>
    </source>
</evidence>
<accession>A0A165P9A4</accession>
<dbReference type="SMART" id="SM00847">
    <property type="entry name" value="HA2"/>
    <property type="match status" value="1"/>
</dbReference>
<dbReference type="SUPFAM" id="SSF52540">
    <property type="entry name" value="P-loop containing nucleoside triphosphate hydrolases"/>
    <property type="match status" value="1"/>
</dbReference>
<sequence>MAGRKNRKKRQQAKQTAPSTSTHELVPDEPVLNDPVHGRIVEDRVRMALESDINPLTGCPHTAQYKKLLAERRNLPVYSKMDEFFELFLENQIVIVAGFPGDGKRTQIPQFVCHYYLPSPTGKSNVHERQRTPTNATATRVAEEMDVEAGKHVGYATDFEDMLQPGITLLKYMTDDKLLREAMNDPDLTDYSTIILDQVHERTVATDTLIAHIKSLLKRRSDLKLVLLFATLDALKFQKYFSAGARIMSPILRIPDCRYPVEIFYTQEPQLDYLDAAIRTVGMIHLKEESGDILVFLTGPEEIDDACERIEREFKEFSNGSRDACGPLVCIPWHSSQQWRRVLDDPLASQTVGEPSGRNVILATDTEETLAIVDFCLVSPISKSRAGSRSCLAGWQKFGKCFRLYTERDFAKELEEVDHPDILTSNLAIPILTIVKFGVKDLVNFDWVDTPSPEALMRALEMLNFLAALDGDGNLTTLGAIMAEFPVDPRLAKALIVSPEFKCISNVWVRPSDQKNDADQSKRKFTIFESNHLTLLNVYNKYIESGQDEVWCRNHYLSAQVLGEAHTVRTFDVDIVSTCDPNKLYVACRMTLVCGFFMQVARKEGRPDNYLTVKDNQVVALHPSCGVKDRPEWVLFHEFVLTTRLYIRTVTEVSAEWLLEFAPQYFDLETFPSGEMKRALQRVLDKKMSKVIITGKADRRAKRKEKREALNR</sequence>
<keyword evidence="7" id="KW-0508">mRNA splicing</keyword>
<dbReference type="OrthoDB" id="10253254at2759"/>
<dbReference type="GO" id="GO:0008380">
    <property type="term" value="P:RNA splicing"/>
    <property type="evidence" value="ECO:0007669"/>
    <property type="project" value="UniProtKB-KW"/>
</dbReference>
<evidence type="ECO:0000256" key="5">
    <source>
        <dbReference type="ARBA" id="ARBA00022806"/>
    </source>
</evidence>
<evidence type="ECO:0000313" key="12">
    <source>
        <dbReference type="Proteomes" id="UP000076761"/>
    </source>
</evidence>
<dbReference type="AlphaFoldDB" id="A0A165P9A4"/>